<evidence type="ECO:0000256" key="9">
    <source>
        <dbReference type="ARBA" id="ARBA00023237"/>
    </source>
</evidence>
<dbReference type="Gene3D" id="2.170.130.10">
    <property type="entry name" value="TonB-dependent receptor, plug domain"/>
    <property type="match status" value="1"/>
</dbReference>
<dbReference type="Pfam" id="PF00593">
    <property type="entry name" value="TonB_dep_Rec_b-barrel"/>
    <property type="match status" value="1"/>
</dbReference>
<evidence type="ECO:0000256" key="11">
    <source>
        <dbReference type="RuleBase" id="RU003357"/>
    </source>
</evidence>
<evidence type="ECO:0000256" key="10">
    <source>
        <dbReference type="PROSITE-ProRule" id="PRU01360"/>
    </source>
</evidence>
<reference evidence="15 16" key="1">
    <citation type="submission" date="2018-12" db="EMBL/GenBank/DDBJ databases">
        <authorList>
            <consortium name="Pathogen Informatics"/>
        </authorList>
    </citation>
    <scope>NUCLEOTIDE SEQUENCE [LARGE SCALE GENOMIC DNA]</scope>
    <source>
        <strain evidence="15 16">NCTC13098</strain>
    </source>
</reference>
<dbReference type="RefSeq" id="WP_123709881.1">
    <property type="nucleotide sequence ID" value="NZ_JARXNL010000089.1"/>
</dbReference>
<dbReference type="InterPro" id="IPR012910">
    <property type="entry name" value="Plug_dom"/>
</dbReference>
<comment type="similarity">
    <text evidence="10 11">Belongs to the TonB-dependent receptor family.</text>
</comment>
<sequence length="669" mass="74225">MKTRQLITLTGIVALSGGVILPSQAEELSETSRSGEDQMVVTATGFAQEKREAPATISTIDRKTLDVQPDRNVGEAIKNLPGVSVSSGSEISSGSIMMRGMDPSYTAFMVNSVKQNTGESRPYGQDLGTEASFLPPMEAIERIEVIRGPMSSLYGSDAIGGVVNVITKKPYGVKEWTGALAANTWLQEHRDFGNTSQMNLFTMGPLIPDVLGLSLAADWLDRRDDERENYFGKHNRKSLDMTLGLAASENNLFDLNVVTGEQEKNRTWQRGTPWTWRFDRDALTLTHSGWYADDTVATTNYINYEKGRSKYVYDGQTPQYVQTENYVANSQTTLSLDNHKLTVGANFTREELNDRFDVANKTLPGSTPVTKVSRNGWALFAEDGWTLGDFILTTSGRLDRDDNFGTHVTPKLYGNWAFSDAWALKGGVSAGYKKPELRATSSDFITPHGSTVPYPFLTVGNDDLKPEKSVNSELGLYWTGSALALDGTVFYTQFKDKITEQNICETTATSQCSVNGYKADSIDKYFNVSKADVYGVELNADWQISADIKANANYTYNHSEQKSGAEKGYALNDYPRHMANLSLSWAATQSLDAWSTVNYRSSNRDSGSHNEYEAYTMVDVGLRYRVNKNAQLLAGIYNLFDADPKRTTSWGEYGQIEGRRYNLGARVEF</sequence>
<dbReference type="PANTHER" id="PTHR30069:SF53">
    <property type="entry name" value="COLICIN I RECEPTOR-RELATED"/>
    <property type="match status" value="1"/>
</dbReference>
<evidence type="ECO:0000256" key="12">
    <source>
        <dbReference type="SAM" id="SignalP"/>
    </source>
</evidence>
<dbReference type="GO" id="GO:0015344">
    <property type="term" value="F:siderophore uptake transmembrane transporter activity"/>
    <property type="evidence" value="ECO:0007669"/>
    <property type="project" value="TreeGrafter"/>
</dbReference>
<evidence type="ECO:0000313" key="15">
    <source>
        <dbReference type="EMBL" id="VDR30232.1"/>
    </source>
</evidence>
<keyword evidence="5 12" id="KW-0732">Signal</keyword>
<evidence type="ECO:0000256" key="3">
    <source>
        <dbReference type="ARBA" id="ARBA00022452"/>
    </source>
</evidence>
<dbReference type="PROSITE" id="PS52016">
    <property type="entry name" value="TONB_DEPENDENT_REC_3"/>
    <property type="match status" value="1"/>
</dbReference>
<dbReference type="KEGG" id="rtg:NCTC13098_06668"/>
<dbReference type="Gene3D" id="2.40.170.20">
    <property type="entry name" value="TonB-dependent receptor, beta-barrel domain"/>
    <property type="match status" value="1"/>
</dbReference>
<dbReference type="AlphaFoldDB" id="A0A3N2D4D7"/>
<evidence type="ECO:0000256" key="6">
    <source>
        <dbReference type="ARBA" id="ARBA00023065"/>
    </source>
</evidence>
<accession>A0A3N2D4D7</accession>
<dbReference type="EMBL" id="LR131271">
    <property type="protein sequence ID" value="VDR30232.1"/>
    <property type="molecule type" value="Genomic_DNA"/>
</dbReference>
<evidence type="ECO:0000256" key="5">
    <source>
        <dbReference type="ARBA" id="ARBA00022729"/>
    </source>
</evidence>
<name>A0A3N2D4D7_RAOTE</name>
<evidence type="ECO:0000256" key="1">
    <source>
        <dbReference type="ARBA" id="ARBA00004571"/>
    </source>
</evidence>
<protein>
    <submittedName>
        <fullName evidence="15">Colicin I receptor</fullName>
    </submittedName>
</protein>
<feature type="domain" description="TonB-dependent receptor-like beta-barrel" evidence="13">
    <location>
        <begin position="222"/>
        <end position="639"/>
    </location>
</feature>
<dbReference type="PANTHER" id="PTHR30069">
    <property type="entry name" value="TONB-DEPENDENT OUTER MEMBRANE RECEPTOR"/>
    <property type="match status" value="1"/>
</dbReference>
<dbReference type="InterPro" id="IPR039426">
    <property type="entry name" value="TonB-dep_rcpt-like"/>
</dbReference>
<feature type="signal peptide" evidence="12">
    <location>
        <begin position="1"/>
        <end position="25"/>
    </location>
</feature>
<dbReference type="Pfam" id="PF07715">
    <property type="entry name" value="Plug"/>
    <property type="match status" value="1"/>
</dbReference>
<comment type="subcellular location">
    <subcellularLocation>
        <location evidence="1 10">Cell outer membrane</location>
        <topology evidence="1 10">Multi-pass membrane protein</topology>
    </subcellularLocation>
</comment>
<evidence type="ECO:0000256" key="7">
    <source>
        <dbReference type="ARBA" id="ARBA00023077"/>
    </source>
</evidence>
<evidence type="ECO:0000313" key="16">
    <source>
        <dbReference type="Proteomes" id="UP000274346"/>
    </source>
</evidence>
<dbReference type="Proteomes" id="UP000274346">
    <property type="component" value="Chromosome"/>
</dbReference>
<evidence type="ECO:0000259" key="14">
    <source>
        <dbReference type="Pfam" id="PF07715"/>
    </source>
</evidence>
<evidence type="ECO:0000256" key="8">
    <source>
        <dbReference type="ARBA" id="ARBA00023136"/>
    </source>
</evidence>
<dbReference type="InterPro" id="IPR000531">
    <property type="entry name" value="Beta-barrel_TonB"/>
</dbReference>
<dbReference type="InterPro" id="IPR037066">
    <property type="entry name" value="Plug_dom_sf"/>
</dbReference>
<keyword evidence="2 10" id="KW-0813">Transport</keyword>
<keyword evidence="3 10" id="KW-1134">Transmembrane beta strand</keyword>
<dbReference type="GO" id="GO:0044718">
    <property type="term" value="P:siderophore transmembrane transport"/>
    <property type="evidence" value="ECO:0007669"/>
    <property type="project" value="TreeGrafter"/>
</dbReference>
<dbReference type="CDD" id="cd01347">
    <property type="entry name" value="ligand_gated_channel"/>
    <property type="match status" value="1"/>
</dbReference>
<keyword evidence="7 11" id="KW-0798">TonB box</keyword>
<evidence type="ECO:0000259" key="13">
    <source>
        <dbReference type="Pfam" id="PF00593"/>
    </source>
</evidence>
<gene>
    <name evidence="15" type="primary">cirA_7</name>
    <name evidence="15" type="ORF">NCTC13098_06668</name>
</gene>
<keyword evidence="8 10" id="KW-0472">Membrane</keyword>
<dbReference type="SUPFAM" id="SSF56935">
    <property type="entry name" value="Porins"/>
    <property type="match status" value="1"/>
</dbReference>
<feature type="chain" id="PRO_5044394210" evidence="12">
    <location>
        <begin position="26"/>
        <end position="669"/>
    </location>
</feature>
<keyword evidence="6" id="KW-0406">Ion transport</keyword>
<evidence type="ECO:0000256" key="4">
    <source>
        <dbReference type="ARBA" id="ARBA00022692"/>
    </source>
</evidence>
<keyword evidence="15" id="KW-0675">Receptor</keyword>
<organism evidence="15 16">
    <name type="scientific">Raoultella terrigena</name>
    <name type="common">Klebsiella terrigena</name>
    <dbReference type="NCBI Taxonomy" id="577"/>
    <lineage>
        <taxon>Bacteria</taxon>
        <taxon>Pseudomonadati</taxon>
        <taxon>Pseudomonadota</taxon>
        <taxon>Gammaproteobacteria</taxon>
        <taxon>Enterobacterales</taxon>
        <taxon>Enterobacteriaceae</taxon>
        <taxon>Klebsiella/Raoultella group</taxon>
        <taxon>Raoultella</taxon>
    </lineage>
</organism>
<feature type="domain" description="TonB-dependent receptor plug" evidence="14">
    <location>
        <begin position="50"/>
        <end position="162"/>
    </location>
</feature>
<dbReference type="InterPro" id="IPR036942">
    <property type="entry name" value="Beta-barrel_TonB_sf"/>
</dbReference>
<dbReference type="GO" id="GO:0009279">
    <property type="term" value="C:cell outer membrane"/>
    <property type="evidence" value="ECO:0007669"/>
    <property type="project" value="UniProtKB-SubCell"/>
</dbReference>
<keyword evidence="9 10" id="KW-0998">Cell outer membrane</keyword>
<proteinExistence type="inferred from homology"/>
<evidence type="ECO:0000256" key="2">
    <source>
        <dbReference type="ARBA" id="ARBA00022448"/>
    </source>
</evidence>
<keyword evidence="4 10" id="KW-0812">Transmembrane</keyword>